<dbReference type="NCBIfam" id="NF047548">
    <property type="entry name" value="LIC_10183_fam"/>
    <property type="match status" value="1"/>
</dbReference>
<dbReference type="AlphaFoldDB" id="A0A828Z7B4"/>
<dbReference type="EMBL" id="AFLV02000005">
    <property type="protein sequence ID" value="EKR66281.1"/>
    <property type="molecule type" value="Genomic_DNA"/>
</dbReference>
<dbReference type="Proteomes" id="UP000001338">
    <property type="component" value="Unassembled WGS sequence"/>
</dbReference>
<sequence length="163" mass="18795">MKQNEKNELRSAISHKKIEDIADIHSYQSLESLAVSFPIDNLYFVDFLTDALTEDLLLDSKTFDFAESESEIEVVRSMVMEAFDMTPADDIDFPEIYSRQRKHLYEDDDNGPQERMNDAFRILEQFPQIDSDTIKISVLKEGLSIYFRLKTGEELVLNLGGNS</sequence>
<gene>
    <name evidence="1" type="ORF">LEP1GSC036_3936</name>
</gene>
<proteinExistence type="predicted"/>
<name>A0A828Z7B4_9LEPT</name>
<comment type="caution">
    <text evidence="1">The sequence shown here is derived from an EMBL/GenBank/DDBJ whole genome shotgun (WGS) entry which is preliminary data.</text>
</comment>
<evidence type="ECO:0000313" key="1">
    <source>
        <dbReference type="EMBL" id="EKR66281.1"/>
    </source>
</evidence>
<evidence type="ECO:0000313" key="2">
    <source>
        <dbReference type="Proteomes" id="UP000001338"/>
    </source>
</evidence>
<accession>A0A828Z7B4</accession>
<protein>
    <submittedName>
        <fullName evidence="1">Uncharacterized protein</fullName>
    </submittedName>
</protein>
<organism evidence="1 2">
    <name type="scientific">Leptospira weilii str. 2006001853</name>
    <dbReference type="NCBI Taxonomy" id="1001589"/>
    <lineage>
        <taxon>Bacteria</taxon>
        <taxon>Pseudomonadati</taxon>
        <taxon>Spirochaetota</taxon>
        <taxon>Spirochaetia</taxon>
        <taxon>Leptospirales</taxon>
        <taxon>Leptospiraceae</taxon>
        <taxon>Leptospira</taxon>
    </lineage>
</organism>
<dbReference type="NCBIfam" id="NF047616">
    <property type="entry name" value="LIC10183_fam"/>
    <property type="match status" value="1"/>
</dbReference>
<reference evidence="1 2" key="1">
    <citation type="submission" date="2012-10" db="EMBL/GenBank/DDBJ databases">
        <authorList>
            <person name="Harkins D.M."/>
            <person name="Durkin A.S."/>
            <person name="Brinkac L.M."/>
            <person name="Haft D.H."/>
            <person name="Selengut J.D."/>
            <person name="Sanka R."/>
            <person name="DePew J."/>
            <person name="Purushe J."/>
            <person name="Whelen A.C."/>
            <person name="Vinetz J.M."/>
            <person name="Sutton G.G."/>
            <person name="Nierman W.C."/>
            <person name="Fouts D.E."/>
        </authorList>
    </citation>
    <scope>NUCLEOTIDE SEQUENCE [LARGE SCALE GENOMIC DNA]</scope>
    <source>
        <strain evidence="1 2">2006001853</strain>
    </source>
</reference>